<reference evidence="2 3" key="1">
    <citation type="journal article" date="2005" name="J. Bacteriol.">
        <title>Insights into genome plasticity and pathogenicity of the plant pathogenic Bacterium Xanthomonas campestris pv. vesicatoria revealed by the complete genome sequence.</title>
        <authorList>
            <person name="Thieme F."/>
            <person name="Koebnik R."/>
            <person name="Bekel T."/>
            <person name="Berger C."/>
            <person name="Boch J."/>
            <person name="Buettner D."/>
            <person name="Caldana C."/>
            <person name="Gaigalat L."/>
            <person name="Goesmann A."/>
            <person name="Kay S."/>
            <person name="Kirchner O."/>
            <person name="Lanz C."/>
            <person name="Linke B."/>
            <person name="McHardy A.C."/>
            <person name="Meyer F."/>
            <person name="Mittenhuber G."/>
            <person name="Nies D.H."/>
            <person name="Niesbach-Kloesgen U."/>
            <person name="Patschkowski T."/>
            <person name="Rueckert C."/>
            <person name="Rupp O."/>
            <person name="Schneicker S."/>
            <person name="Schuster S.C."/>
            <person name="Vorhoelter F.J."/>
            <person name="Weber E."/>
            <person name="Puehler A."/>
            <person name="Bonas U."/>
            <person name="Bartels D."/>
            <person name="Kaiser O."/>
        </authorList>
    </citation>
    <scope>NUCLEOTIDE SEQUENCE [LARGE SCALE GENOMIC DNA]</scope>
    <source>
        <strain evidence="2 3">85-10</strain>
    </source>
</reference>
<dbReference type="EMBL" id="AM039952">
    <property type="protein sequence ID" value="CAJ24189.1"/>
    <property type="molecule type" value="Genomic_DNA"/>
</dbReference>
<protein>
    <submittedName>
        <fullName evidence="2">Uncharacterized protein</fullName>
    </submittedName>
</protein>
<dbReference type="KEGG" id="xcv:XCV2512"/>
<organism evidence="3">
    <name type="scientific">Xanthomonas euvesicatoria pv. vesicatoria (strain 85-10)</name>
    <name type="common">Xanthomonas campestris pv. vesicatoria</name>
    <dbReference type="NCBI Taxonomy" id="316273"/>
    <lineage>
        <taxon>Bacteria</taxon>
        <taxon>Pseudomonadati</taxon>
        <taxon>Pseudomonadota</taxon>
        <taxon>Gammaproteobacteria</taxon>
        <taxon>Lysobacterales</taxon>
        <taxon>Lysobacteraceae</taxon>
        <taxon>Xanthomonas</taxon>
    </lineage>
</organism>
<feature type="region of interest" description="Disordered" evidence="1">
    <location>
        <begin position="1"/>
        <end position="31"/>
    </location>
</feature>
<accession>Q3BSM0</accession>
<evidence type="ECO:0000313" key="3">
    <source>
        <dbReference type="Proteomes" id="UP000007069"/>
    </source>
</evidence>
<evidence type="ECO:0000313" key="2">
    <source>
        <dbReference type="EMBL" id="CAJ24189.1"/>
    </source>
</evidence>
<dbReference type="AlphaFoldDB" id="Q3BSM0"/>
<proteinExistence type="predicted"/>
<name>Q3BSM0_XANE5</name>
<evidence type="ECO:0000256" key="1">
    <source>
        <dbReference type="SAM" id="MobiDB-lite"/>
    </source>
</evidence>
<gene>
    <name evidence="2" type="ordered locus">XCV2512</name>
</gene>
<sequence>MLSGRLPSRQRASGRSRQGRGSAGAGAGQFGSWRDWTDQRIVTCILLRVWTHGCIFVATQHIASRAPHLQLIDL</sequence>
<dbReference type="HOGENOM" id="CLU_2686890_0_0_6"/>
<dbReference type="Proteomes" id="UP000007069">
    <property type="component" value="Chromosome"/>
</dbReference>